<proteinExistence type="predicted"/>
<evidence type="ECO:0000313" key="1">
    <source>
        <dbReference type="EMBL" id="ACI17305.1"/>
    </source>
</evidence>
<name>B5Y634_COPPD</name>
<protein>
    <submittedName>
        <fullName evidence="1">Uncharacterized protein</fullName>
    </submittedName>
</protein>
<dbReference type="EMBL" id="CP001145">
    <property type="protein sequence ID" value="ACI17305.1"/>
    <property type="molecule type" value="Genomic_DNA"/>
</dbReference>
<dbReference type="STRING" id="309798.COPRO5265_01905"/>
<dbReference type="Proteomes" id="UP000001732">
    <property type="component" value="Chromosome"/>
</dbReference>
<dbReference type="AlphaFoldDB" id="B5Y634"/>
<accession>B5Y634</accession>
<sequence>MGELLVWACTFITWVDVPKSVQRRKAHIATTVILLKREFFTSFSPFMQMLGVLQLGTSFLAAYIYHKLILQELIAHKTCMQLIVANVCAVNKQTKGIPDFEKRLNGIYLNESRPKKVC</sequence>
<organism evidence="1 2">
    <name type="scientific">Coprothermobacter proteolyticus (strain ATCC 35245 / DSM 5265 / OCM 4 / BT)</name>
    <dbReference type="NCBI Taxonomy" id="309798"/>
    <lineage>
        <taxon>Bacteria</taxon>
        <taxon>Pseudomonadati</taxon>
        <taxon>Coprothermobacterota</taxon>
        <taxon>Coprothermobacteria</taxon>
        <taxon>Coprothermobacterales</taxon>
        <taxon>Coprothermobacteraceae</taxon>
        <taxon>Coprothermobacter</taxon>
    </lineage>
</organism>
<gene>
    <name evidence="1" type="ordered locus">COPRO5265_1456</name>
</gene>
<evidence type="ECO:0000313" key="2">
    <source>
        <dbReference type="Proteomes" id="UP000001732"/>
    </source>
</evidence>
<reference evidence="2" key="1">
    <citation type="submission" date="2008-08" db="EMBL/GenBank/DDBJ databases">
        <title>The complete genome sequence of Coprothermobacter proteolyticus strain ATCC 5245 / DSM 5265 / BT.</title>
        <authorList>
            <person name="Dodson R.J."/>
            <person name="Durkin A.S."/>
            <person name="Wu M."/>
            <person name="Eisen J."/>
            <person name="Sutton G."/>
        </authorList>
    </citation>
    <scope>NUCLEOTIDE SEQUENCE [LARGE SCALE GENOMIC DNA]</scope>
    <source>
        <strain evidence="2">ATCC 35245 / DSM 5265 / OCM 4 / BT</strain>
    </source>
</reference>
<reference evidence="1 2" key="2">
    <citation type="journal article" date="2014" name="Genome Announc.">
        <title>Complete Genome Sequence of Coprothermobacter proteolyticus DSM 5265.</title>
        <authorList>
            <person name="Alexiev A."/>
            <person name="Coil D.A."/>
            <person name="Badger J.H."/>
            <person name="Enticknap J."/>
            <person name="Ward N."/>
            <person name="Robb F.T."/>
            <person name="Eisen J.A."/>
        </authorList>
    </citation>
    <scope>NUCLEOTIDE SEQUENCE [LARGE SCALE GENOMIC DNA]</scope>
    <source>
        <strain evidence="2">ATCC 35245 / DSM 5265 / OCM 4 / BT</strain>
    </source>
</reference>
<keyword evidence="2" id="KW-1185">Reference proteome</keyword>